<evidence type="ECO:0000256" key="1">
    <source>
        <dbReference type="ARBA" id="ARBA00000644"/>
    </source>
</evidence>
<dbReference type="PANTHER" id="PTHR11280">
    <property type="entry name" value="GLUCOSAMINE-6-PHOSPHATE ISOMERASE"/>
    <property type="match status" value="1"/>
</dbReference>
<dbReference type="STRING" id="1123281.SAMN02745180_00361"/>
<evidence type="ECO:0000256" key="3">
    <source>
        <dbReference type="ARBA" id="ARBA00023277"/>
    </source>
</evidence>
<proteinExistence type="inferred from homology"/>
<dbReference type="GO" id="GO:0019262">
    <property type="term" value="P:N-acetylneuraminate catabolic process"/>
    <property type="evidence" value="ECO:0007669"/>
    <property type="project" value="UniProtKB-UniRule"/>
</dbReference>
<dbReference type="AlphaFoldDB" id="A0A1M5T3H5"/>
<reference evidence="6 7" key="1">
    <citation type="submission" date="2016-11" db="EMBL/GenBank/DDBJ databases">
        <authorList>
            <person name="Jaros S."/>
            <person name="Januszkiewicz K."/>
            <person name="Wedrychowicz H."/>
        </authorList>
    </citation>
    <scope>NUCLEOTIDE SEQUENCE [LARGE SCALE GENOMIC DNA]</scope>
    <source>
        <strain evidence="6 7">DSM 13106</strain>
    </source>
</reference>
<sequence length="246" mass="27578">MKIIVEKDYEKMSSKAASLISEAIQKKPDLILGLATGSTPIGTYEELIRMHKEEGLDFSKVTTFNLDEYYGLSPEDDQSYRYFMENTLFKHINIEKENTYVPDGLAKDPNAYGKEYDEKIQKQGGIDIQILGIGRNGHIAFNEPDDELILSTHLTGLTKDTIDANSRFFDSIDKVPTKAITMGLGTIMKAKKIILLANGKNKTEIMGELLKQDKVTTNLPASLLLLHPDVTVIMDEEAAELYKKNL</sequence>
<evidence type="ECO:0000313" key="7">
    <source>
        <dbReference type="Proteomes" id="UP000184389"/>
    </source>
</evidence>
<dbReference type="FunFam" id="3.40.50.1360:FF:000003">
    <property type="entry name" value="Glucosamine-6-phosphate deaminase"/>
    <property type="match status" value="1"/>
</dbReference>
<dbReference type="OrthoDB" id="9791139at2"/>
<evidence type="ECO:0000256" key="4">
    <source>
        <dbReference type="HAMAP-Rule" id="MF_01241"/>
    </source>
</evidence>
<dbReference type="UniPathway" id="UPA00629">
    <property type="reaction ID" value="UER00684"/>
</dbReference>
<accession>A0A1M5T3H5</accession>
<dbReference type="GO" id="GO:0004342">
    <property type="term" value="F:glucosamine-6-phosphate deaminase activity"/>
    <property type="evidence" value="ECO:0007669"/>
    <property type="project" value="UniProtKB-UniRule"/>
</dbReference>
<dbReference type="EC" id="3.5.99.6" evidence="4"/>
<organism evidence="6 7">
    <name type="scientific">Sporanaerobacter acetigenes DSM 13106</name>
    <dbReference type="NCBI Taxonomy" id="1123281"/>
    <lineage>
        <taxon>Bacteria</taxon>
        <taxon>Bacillati</taxon>
        <taxon>Bacillota</taxon>
        <taxon>Tissierellia</taxon>
        <taxon>Tissierellales</taxon>
        <taxon>Sporanaerobacteraceae</taxon>
        <taxon>Sporanaerobacter</taxon>
    </lineage>
</organism>
<dbReference type="GO" id="GO:0005737">
    <property type="term" value="C:cytoplasm"/>
    <property type="evidence" value="ECO:0007669"/>
    <property type="project" value="TreeGrafter"/>
</dbReference>
<dbReference type="HAMAP" id="MF_01241">
    <property type="entry name" value="GlcN6P_deamin"/>
    <property type="match status" value="1"/>
</dbReference>
<evidence type="ECO:0000259" key="5">
    <source>
        <dbReference type="Pfam" id="PF01182"/>
    </source>
</evidence>
<protein>
    <recommendedName>
        <fullName evidence="4">Glucosamine-6-phosphate deaminase</fullName>
        <ecNumber evidence="4">3.5.99.6</ecNumber>
    </recommendedName>
    <alternativeName>
        <fullName evidence="4">GlcN6P deaminase</fullName>
        <shortName evidence="4">GNPDA</shortName>
    </alternativeName>
    <alternativeName>
        <fullName evidence="4">Glucosamine-6-phosphate isomerase</fullName>
    </alternativeName>
</protein>
<comment type="pathway">
    <text evidence="4">Amino-sugar metabolism; N-acetylneuraminate degradation; D-fructose 6-phosphate from N-acetylneuraminate: step 5/5.</text>
</comment>
<dbReference type="RefSeq" id="WP_072742807.1">
    <property type="nucleotide sequence ID" value="NZ_FQXR01000002.1"/>
</dbReference>
<evidence type="ECO:0000313" key="6">
    <source>
        <dbReference type="EMBL" id="SHH45248.1"/>
    </source>
</evidence>
<keyword evidence="3 4" id="KW-0119">Carbohydrate metabolism</keyword>
<dbReference type="GO" id="GO:0006046">
    <property type="term" value="P:N-acetylglucosamine catabolic process"/>
    <property type="evidence" value="ECO:0007669"/>
    <property type="project" value="UniProtKB-UniRule"/>
</dbReference>
<dbReference type="GO" id="GO:0042802">
    <property type="term" value="F:identical protein binding"/>
    <property type="evidence" value="ECO:0007669"/>
    <property type="project" value="TreeGrafter"/>
</dbReference>
<dbReference type="EMBL" id="FQXR01000002">
    <property type="protein sequence ID" value="SHH45248.1"/>
    <property type="molecule type" value="Genomic_DNA"/>
</dbReference>
<feature type="active site" description="Proton acceptor; for enolization step" evidence="4">
    <location>
        <position position="67"/>
    </location>
</feature>
<comment type="function">
    <text evidence="4">Catalyzes the reversible isomerization-deamination of glucosamine 6-phosphate (GlcN6P) to form fructose 6-phosphate (Fru6P) and ammonium ion.</text>
</comment>
<feature type="domain" description="Glucosamine/galactosamine-6-phosphate isomerase" evidence="5">
    <location>
        <begin position="11"/>
        <end position="225"/>
    </location>
</feature>
<evidence type="ECO:0000256" key="2">
    <source>
        <dbReference type="ARBA" id="ARBA00022801"/>
    </source>
</evidence>
<keyword evidence="2 4" id="KW-0378">Hydrolase</keyword>
<dbReference type="PANTHER" id="PTHR11280:SF5">
    <property type="entry name" value="GLUCOSAMINE-6-PHOSPHATE ISOMERASE"/>
    <property type="match status" value="1"/>
</dbReference>
<dbReference type="InterPro" id="IPR004547">
    <property type="entry name" value="Glucosamine6P_isomerase"/>
</dbReference>
<dbReference type="SUPFAM" id="SSF100950">
    <property type="entry name" value="NagB/RpiA/CoA transferase-like"/>
    <property type="match status" value="1"/>
</dbReference>
<dbReference type="Pfam" id="PF01182">
    <property type="entry name" value="Glucosamine_iso"/>
    <property type="match status" value="1"/>
</dbReference>
<dbReference type="InterPro" id="IPR037171">
    <property type="entry name" value="NagB/RpiA_transferase-like"/>
</dbReference>
<dbReference type="GO" id="GO:0006043">
    <property type="term" value="P:glucosamine catabolic process"/>
    <property type="evidence" value="ECO:0007669"/>
    <property type="project" value="TreeGrafter"/>
</dbReference>
<dbReference type="CDD" id="cd01399">
    <property type="entry name" value="GlcN6P_deaminase"/>
    <property type="match status" value="1"/>
</dbReference>
<comment type="caution">
    <text evidence="4">Lacks conserved residue(s) required for the propagation of feature annotation.</text>
</comment>
<dbReference type="NCBIfam" id="TIGR00502">
    <property type="entry name" value="nagB"/>
    <property type="match status" value="1"/>
</dbReference>
<gene>
    <name evidence="4" type="primary">nagB</name>
    <name evidence="6" type="ORF">SAMN02745180_00361</name>
</gene>
<dbReference type="InterPro" id="IPR006148">
    <property type="entry name" value="Glc/Gal-6P_isomerase"/>
</dbReference>
<feature type="active site" description="Proton acceptor; for ring-opening step" evidence="4">
    <location>
        <position position="138"/>
    </location>
</feature>
<feature type="active site" description="For ring-opening step" evidence="4">
    <location>
        <position position="136"/>
    </location>
</feature>
<dbReference type="Proteomes" id="UP000184389">
    <property type="component" value="Unassembled WGS sequence"/>
</dbReference>
<comment type="similarity">
    <text evidence="4">Belongs to the glucosamine/galactosamine-6-phosphate isomerase family. NagB subfamily.</text>
</comment>
<name>A0A1M5T3H5_9FIRM</name>
<dbReference type="GO" id="GO:0005975">
    <property type="term" value="P:carbohydrate metabolic process"/>
    <property type="evidence" value="ECO:0007669"/>
    <property type="project" value="InterPro"/>
</dbReference>
<dbReference type="Gene3D" id="3.40.50.1360">
    <property type="match status" value="1"/>
</dbReference>
<feature type="active site" description="For ring-opening step" evidence="4">
    <location>
        <position position="143"/>
    </location>
</feature>
<dbReference type="InterPro" id="IPR018321">
    <property type="entry name" value="Glucosamine6P_isomerase_CS"/>
</dbReference>
<dbReference type="PROSITE" id="PS01161">
    <property type="entry name" value="GLC_GALNAC_ISOMERASE"/>
    <property type="match status" value="1"/>
</dbReference>
<keyword evidence="7" id="KW-1185">Reference proteome</keyword>
<comment type="catalytic activity">
    <reaction evidence="1 4">
        <text>alpha-D-glucosamine 6-phosphate + H2O = beta-D-fructose 6-phosphate + NH4(+)</text>
        <dbReference type="Rhea" id="RHEA:12172"/>
        <dbReference type="ChEBI" id="CHEBI:15377"/>
        <dbReference type="ChEBI" id="CHEBI:28938"/>
        <dbReference type="ChEBI" id="CHEBI:57634"/>
        <dbReference type="ChEBI" id="CHEBI:75989"/>
        <dbReference type="EC" id="3.5.99.6"/>
    </reaction>
</comment>